<evidence type="ECO:0000256" key="5">
    <source>
        <dbReference type="ARBA" id="ARBA00022729"/>
    </source>
</evidence>
<dbReference type="Pfam" id="PF07715">
    <property type="entry name" value="Plug"/>
    <property type="match status" value="1"/>
</dbReference>
<dbReference type="GO" id="GO:0015344">
    <property type="term" value="F:siderophore uptake transmembrane transporter activity"/>
    <property type="evidence" value="ECO:0007669"/>
    <property type="project" value="TreeGrafter"/>
</dbReference>
<accession>A0A1U7PSF7</accession>
<feature type="chain" id="PRO_5012143269" evidence="12">
    <location>
        <begin position="26"/>
        <end position="709"/>
    </location>
</feature>
<dbReference type="InterPro" id="IPR012910">
    <property type="entry name" value="Plug_dom"/>
</dbReference>
<dbReference type="PANTHER" id="PTHR30069:SF29">
    <property type="entry name" value="HEMOGLOBIN AND HEMOGLOBIN-HAPTOGLOBIN-BINDING PROTEIN 1-RELATED"/>
    <property type="match status" value="1"/>
</dbReference>
<evidence type="ECO:0000256" key="7">
    <source>
        <dbReference type="ARBA" id="ARBA00023136"/>
    </source>
</evidence>
<keyword evidence="8 15" id="KW-0675">Receptor</keyword>
<dbReference type="EMBL" id="FTPU01000010">
    <property type="protein sequence ID" value="SIT96505.1"/>
    <property type="molecule type" value="Genomic_DNA"/>
</dbReference>
<dbReference type="PROSITE" id="PS52016">
    <property type="entry name" value="TONB_DEPENDENT_REC_3"/>
    <property type="match status" value="1"/>
</dbReference>
<dbReference type="Gene3D" id="2.170.130.10">
    <property type="entry name" value="TonB-dependent receptor, plug domain"/>
    <property type="match status" value="1"/>
</dbReference>
<keyword evidence="16" id="KW-1185">Reference proteome</keyword>
<gene>
    <name evidence="15" type="ORF">SAMN05660493_01189</name>
</gene>
<evidence type="ECO:0000259" key="13">
    <source>
        <dbReference type="Pfam" id="PF00593"/>
    </source>
</evidence>
<keyword evidence="4 10" id="KW-0812">Transmembrane</keyword>
<dbReference type="STRING" id="1121284.SAMN05660493_01189"/>
<dbReference type="GO" id="GO:0044718">
    <property type="term" value="P:siderophore transmembrane transport"/>
    <property type="evidence" value="ECO:0007669"/>
    <property type="project" value="TreeGrafter"/>
</dbReference>
<dbReference type="Gene3D" id="2.40.170.20">
    <property type="entry name" value="TonB-dependent receptor, beta-barrel domain"/>
    <property type="match status" value="1"/>
</dbReference>
<keyword evidence="3 10" id="KW-1134">Transmembrane beta strand</keyword>
<proteinExistence type="inferred from homology"/>
<dbReference type="InterPro" id="IPR037066">
    <property type="entry name" value="Plug_dom_sf"/>
</dbReference>
<organism evidence="15 16">
    <name type="scientific">Epilithonimonas bovis DSM 19482</name>
    <dbReference type="NCBI Taxonomy" id="1121284"/>
    <lineage>
        <taxon>Bacteria</taxon>
        <taxon>Pseudomonadati</taxon>
        <taxon>Bacteroidota</taxon>
        <taxon>Flavobacteriia</taxon>
        <taxon>Flavobacteriales</taxon>
        <taxon>Weeksellaceae</taxon>
        <taxon>Chryseobacterium group</taxon>
        <taxon>Epilithonimonas</taxon>
    </lineage>
</organism>
<evidence type="ECO:0000256" key="9">
    <source>
        <dbReference type="ARBA" id="ARBA00023237"/>
    </source>
</evidence>
<keyword evidence="5 12" id="KW-0732">Signal</keyword>
<keyword evidence="9 10" id="KW-0998">Cell outer membrane</keyword>
<evidence type="ECO:0000256" key="3">
    <source>
        <dbReference type="ARBA" id="ARBA00022452"/>
    </source>
</evidence>
<dbReference type="InterPro" id="IPR000531">
    <property type="entry name" value="Beta-barrel_TonB"/>
</dbReference>
<protein>
    <submittedName>
        <fullName evidence="15">Outer membrane receptor for ferrienterochelin and colicins</fullName>
    </submittedName>
</protein>
<evidence type="ECO:0000313" key="15">
    <source>
        <dbReference type="EMBL" id="SIT96505.1"/>
    </source>
</evidence>
<feature type="signal peptide" evidence="12">
    <location>
        <begin position="1"/>
        <end position="25"/>
    </location>
</feature>
<evidence type="ECO:0000313" key="16">
    <source>
        <dbReference type="Proteomes" id="UP000187261"/>
    </source>
</evidence>
<feature type="domain" description="TonB-dependent receptor-like beta-barrel" evidence="13">
    <location>
        <begin position="247"/>
        <end position="671"/>
    </location>
</feature>
<dbReference type="PANTHER" id="PTHR30069">
    <property type="entry name" value="TONB-DEPENDENT OUTER MEMBRANE RECEPTOR"/>
    <property type="match status" value="1"/>
</dbReference>
<evidence type="ECO:0000256" key="10">
    <source>
        <dbReference type="PROSITE-ProRule" id="PRU01360"/>
    </source>
</evidence>
<evidence type="ECO:0000256" key="4">
    <source>
        <dbReference type="ARBA" id="ARBA00022692"/>
    </source>
</evidence>
<evidence type="ECO:0000256" key="1">
    <source>
        <dbReference type="ARBA" id="ARBA00004571"/>
    </source>
</evidence>
<keyword evidence="2 10" id="KW-0813">Transport</keyword>
<dbReference type="InterPro" id="IPR036942">
    <property type="entry name" value="Beta-barrel_TonB_sf"/>
</dbReference>
<comment type="subcellular location">
    <subcellularLocation>
        <location evidence="1 10">Cell outer membrane</location>
        <topology evidence="1 10">Multi-pass membrane protein</topology>
    </subcellularLocation>
</comment>
<evidence type="ECO:0000256" key="6">
    <source>
        <dbReference type="ARBA" id="ARBA00023077"/>
    </source>
</evidence>
<evidence type="ECO:0000256" key="12">
    <source>
        <dbReference type="SAM" id="SignalP"/>
    </source>
</evidence>
<name>A0A1U7PSF7_9FLAO</name>
<comment type="similarity">
    <text evidence="10 11">Belongs to the TonB-dependent receptor family.</text>
</comment>
<dbReference type="SUPFAM" id="SSF56935">
    <property type="entry name" value="Porins"/>
    <property type="match status" value="1"/>
</dbReference>
<keyword evidence="7 10" id="KW-0472">Membrane</keyword>
<evidence type="ECO:0000259" key="14">
    <source>
        <dbReference type="Pfam" id="PF07715"/>
    </source>
</evidence>
<dbReference type="Proteomes" id="UP000187261">
    <property type="component" value="Unassembled WGS sequence"/>
</dbReference>
<evidence type="ECO:0000256" key="8">
    <source>
        <dbReference type="ARBA" id="ARBA00023170"/>
    </source>
</evidence>
<dbReference type="AlphaFoldDB" id="A0A1U7PSF7"/>
<evidence type="ECO:0000256" key="11">
    <source>
        <dbReference type="RuleBase" id="RU003357"/>
    </source>
</evidence>
<dbReference type="GO" id="GO:0009279">
    <property type="term" value="C:cell outer membrane"/>
    <property type="evidence" value="ECO:0007669"/>
    <property type="project" value="UniProtKB-SubCell"/>
</dbReference>
<sequence>MQKFFSMNRKIMSVAALLAISYAFAQKDSLGQKNIEEVVLTGQYNPQSVNKSMYKVEVINAEQIKNMAATNVADVLNQSLNILIIPDTTSGNSTANIMGLDGSYVKILIDNIPVVGDTGLGSNIDLTKLTISNVERIEVVQGSMGVEYGNGALAGIINIITRKNASKKISLRALVQEETVRDTYDIRKKGKGRHIQNINIDYNLDKNWFANINFNHNDFNGYEGGKNGYKFFYTTPTDKRGYDWNPKDQLDGSALIKYSKNNTTFFYKLSYLKEKFYYYSPDAERKPLNDGNGGATYLATDREYNTDRWIHQFNIQSKLGNIRYNGDFSYQSQDRKYFDYGYDVPNRQILNENQEQSYYKTNVIYSRGMFSNFLNNRTFDFQLGYELDHTSGYASLIAGEFDGNTIKRKIFTYSNFLSAEWNITDKLSIRSGARLSLNDSFNNQFNYSATAKYRTSAHSDIRASFGTANRYPTYDELYTYFVNINHDLQGNPDLTPEKGRTFGLFWNHVLTNTGSWKINYNTNFLYVDVKDKIDMILMDVNSSTYRYYNLDYYRNMMLSADANFQVNRLSFGVRASLNGVSQKFDEKSAPSDINYYFQAGANANYRLKNWDTQFSLFYKFNGEEKKYRNSGDIKNPVFDIGTVQSFSMMDFIISQPFYNNHLEFSLGVKNIFDVTNLNDTTLSSQGHSTTTSRLSFYGRSYLARLTYQF</sequence>
<dbReference type="InterPro" id="IPR039426">
    <property type="entry name" value="TonB-dep_rcpt-like"/>
</dbReference>
<keyword evidence="6 11" id="KW-0798">TonB box</keyword>
<reference evidence="16" key="1">
    <citation type="submission" date="2016-10" db="EMBL/GenBank/DDBJ databases">
        <authorList>
            <person name="Varghese N."/>
            <person name="Submissions S."/>
        </authorList>
    </citation>
    <scope>NUCLEOTIDE SEQUENCE [LARGE SCALE GENOMIC DNA]</scope>
    <source>
        <strain evidence="16">DSM 19482</strain>
    </source>
</reference>
<feature type="domain" description="TonB-dependent receptor plug" evidence="14">
    <location>
        <begin position="51"/>
        <end position="156"/>
    </location>
</feature>
<evidence type="ECO:0000256" key="2">
    <source>
        <dbReference type="ARBA" id="ARBA00022448"/>
    </source>
</evidence>
<dbReference type="Pfam" id="PF00593">
    <property type="entry name" value="TonB_dep_Rec_b-barrel"/>
    <property type="match status" value="1"/>
</dbReference>